<evidence type="ECO:0000313" key="1">
    <source>
        <dbReference type="EMBL" id="RXG95742.1"/>
    </source>
</evidence>
<comment type="caution">
    <text evidence="1">The sequence shown here is derived from an EMBL/GenBank/DDBJ whole genome shotgun (WGS) entry which is preliminary data.</text>
</comment>
<proteinExistence type="predicted"/>
<reference evidence="1 2" key="1">
    <citation type="submission" date="2018-11" db="EMBL/GenBank/DDBJ databases">
        <title>Bradyrhizobium sp. nov., isolated from effective nodules of peanut in China.</title>
        <authorList>
            <person name="Li Y."/>
        </authorList>
    </citation>
    <scope>NUCLEOTIDE SEQUENCE [LARGE SCALE GENOMIC DNA]</scope>
    <source>
        <strain evidence="1 2">CCBAU 51770</strain>
    </source>
</reference>
<name>A0A4Q0QN64_9BRAD</name>
<protein>
    <submittedName>
        <fullName evidence="1">Uncharacterized protein</fullName>
    </submittedName>
</protein>
<dbReference type="Proteomes" id="UP000290174">
    <property type="component" value="Unassembled WGS sequence"/>
</dbReference>
<organism evidence="1 2">
    <name type="scientific">Bradyrhizobium zhanjiangense</name>
    <dbReference type="NCBI Taxonomy" id="1325107"/>
    <lineage>
        <taxon>Bacteria</taxon>
        <taxon>Pseudomonadati</taxon>
        <taxon>Pseudomonadota</taxon>
        <taxon>Alphaproteobacteria</taxon>
        <taxon>Hyphomicrobiales</taxon>
        <taxon>Nitrobacteraceae</taxon>
        <taxon>Bradyrhizobium</taxon>
    </lineage>
</organism>
<dbReference type="AlphaFoldDB" id="A0A4Q0QN64"/>
<accession>A0A4Q0QN64</accession>
<dbReference type="EMBL" id="RKMK01000015">
    <property type="protein sequence ID" value="RXG95742.1"/>
    <property type="molecule type" value="Genomic_DNA"/>
</dbReference>
<gene>
    <name evidence="1" type="ORF">EAS61_17915</name>
</gene>
<sequence length="125" mass="13716">MAAASESGPSTNGTAAPRTIMVQRRGAKSHNAIDINDHPGWFSERALRVLRGLRKRYRFTCAASVELNSVASFVQLSDRARDQISFELSLFVTRIQNVIALAETVGSLLSADGGWHNAYRQLLQA</sequence>
<evidence type="ECO:0000313" key="2">
    <source>
        <dbReference type="Proteomes" id="UP000290174"/>
    </source>
</evidence>